<evidence type="ECO:0000313" key="4">
    <source>
        <dbReference type="Proteomes" id="UP001278738"/>
    </source>
</evidence>
<keyword evidence="4" id="KW-1185">Reference proteome</keyword>
<name>A0AAJ2VZ07_9FLAO</name>
<proteinExistence type="predicted"/>
<evidence type="ECO:0000313" key="2">
    <source>
        <dbReference type="EMBL" id="MDX6186764.1"/>
    </source>
</evidence>
<comment type="caution">
    <text evidence="2">The sequence shown here is derived from an EMBL/GenBank/DDBJ whole genome shotgun (WGS) entry which is preliminary data.</text>
</comment>
<reference evidence="2 4" key="1">
    <citation type="submission" date="2023-11" db="EMBL/GenBank/DDBJ databases">
        <title>Unpublished Manusciprt.</title>
        <authorList>
            <person name="Saticioglu I.B."/>
            <person name="Ay H."/>
            <person name="Ajmi N."/>
            <person name="Altun S."/>
            <person name="Duman M."/>
        </authorList>
    </citation>
    <scope>NUCLEOTIDE SEQUENCE</scope>
    <source>
        <strain evidence="1 4">Fl-33</strain>
        <strain evidence="2">Fl-77</strain>
    </source>
</reference>
<gene>
    <name evidence="1" type="ORF">SGQ18_13445</name>
    <name evidence="2" type="ORF">SGQ44_13425</name>
</gene>
<dbReference type="RefSeq" id="WP_229976254.1">
    <property type="nucleotide sequence ID" value="NZ_CP087133.1"/>
</dbReference>
<dbReference type="Proteomes" id="UP001270053">
    <property type="component" value="Unassembled WGS sequence"/>
</dbReference>
<organism evidence="2 3">
    <name type="scientific">Flavobacterium flavipigmentatum</name>
    <dbReference type="NCBI Taxonomy" id="2893884"/>
    <lineage>
        <taxon>Bacteria</taxon>
        <taxon>Pseudomonadati</taxon>
        <taxon>Bacteroidota</taxon>
        <taxon>Flavobacteriia</taxon>
        <taxon>Flavobacteriales</taxon>
        <taxon>Flavobacteriaceae</taxon>
        <taxon>Flavobacterium</taxon>
    </lineage>
</organism>
<evidence type="ECO:0000313" key="3">
    <source>
        <dbReference type="Proteomes" id="UP001270053"/>
    </source>
</evidence>
<dbReference type="Proteomes" id="UP001278738">
    <property type="component" value="Unassembled WGS sequence"/>
</dbReference>
<evidence type="ECO:0000313" key="1">
    <source>
        <dbReference type="EMBL" id="MDX6183167.1"/>
    </source>
</evidence>
<dbReference type="EMBL" id="JAWXVH010000007">
    <property type="protein sequence ID" value="MDX6186764.1"/>
    <property type="molecule type" value="Genomic_DNA"/>
</dbReference>
<protein>
    <submittedName>
        <fullName evidence="2">Uncharacterized protein</fullName>
    </submittedName>
</protein>
<sequence length="63" mass="6984">MGDNVFVNYRIPYYYYYYVLNDKVRELLLITVDSDNLSAEGFTSVGGQIGVGIEGSPASLINV</sequence>
<dbReference type="AlphaFoldDB" id="A0AAJ2VZ07"/>
<dbReference type="EMBL" id="JAWXVG010000006">
    <property type="protein sequence ID" value="MDX6183167.1"/>
    <property type="molecule type" value="Genomic_DNA"/>
</dbReference>
<accession>A0AAJ2VZ07</accession>